<reference evidence="2 3" key="1">
    <citation type="submission" date="2019-12" db="EMBL/GenBank/DDBJ databases">
        <title>Shinella granuli gen. nov., sp. nov., and proposal of the reclassification of Zoogloea ramigera ATCC 19623 as Shinella zoogloeoides sp. nov.</title>
        <authorList>
            <person name="Gao J."/>
        </authorList>
    </citation>
    <scope>NUCLEOTIDE SEQUENCE [LARGE SCALE GENOMIC DNA]</scope>
    <source>
        <strain evidence="2 3">DSM 287</strain>
    </source>
</reference>
<dbReference type="PIRSF" id="PIRSF010521">
    <property type="entry name" value="DUF922_bac"/>
    <property type="match status" value="1"/>
</dbReference>
<dbReference type="InterPro" id="IPR010321">
    <property type="entry name" value="DUF922"/>
</dbReference>
<dbReference type="Proteomes" id="UP000440304">
    <property type="component" value="Unassembled WGS sequence"/>
</dbReference>
<feature type="chain" id="PRO_5026913436" evidence="1">
    <location>
        <begin position="32"/>
        <end position="210"/>
    </location>
</feature>
<evidence type="ECO:0000313" key="2">
    <source>
        <dbReference type="EMBL" id="MXN98951.1"/>
    </source>
</evidence>
<dbReference type="Pfam" id="PF06037">
    <property type="entry name" value="DUF922"/>
    <property type="match status" value="1"/>
</dbReference>
<dbReference type="OrthoDB" id="7888967at2"/>
<comment type="caution">
    <text evidence="2">The sequence shown here is derived from an EMBL/GenBank/DDBJ whole genome shotgun (WGS) entry which is preliminary data.</text>
</comment>
<dbReference type="AlphaFoldDB" id="A0A6N8T6P1"/>
<evidence type="ECO:0000313" key="3">
    <source>
        <dbReference type="Proteomes" id="UP000440304"/>
    </source>
</evidence>
<sequence length="210" mass="23664">MAKGIQISMTSIARLMALAALACLPLQSAHAETIASKSYSYFPIGGRTAAELDEELSKRGPMMKHSGARHPGATRIKWGGSVTYVRRGGRCAVGEANVTLSTQIILPRWKNRKRATPSLALIWDTLSRDIKRHEERHAEIARNHARELERTLRKLPPEADCERMQARVDRATADAVARHDADQARFDRIESKNFNDRMMRLLTHRLKSTD</sequence>
<dbReference type="EMBL" id="WUML01000001">
    <property type="protein sequence ID" value="MXN98951.1"/>
    <property type="molecule type" value="Genomic_DNA"/>
</dbReference>
<name>A0A6N8T6P1_SHIZO</name>
<proteinExistence type="predicted"/>
<accession>A0A6N8T6P1</accession>
<keyword evidence="1" id="KW-0732">Signal</keyword>
<feature type="signal peptide" evidence="1">
    <location>
        <begin position="1"/>
        <end position="31"/>
    </location>
</feature>
<gene>
    <name evidence="2" type="ORF">GR156_01435</name>
</gene>
<organism evidence="2 3">
    <name type="scientific">Shinella zoogloeoides</name>
    <name type="common">Crabtreella saccharophila</name>
    <dbReference type="NCBI Taxonomy" id="352475"/>
    <lineage>
        <taxon>Bacteria</taxon>
        <taxon>Pseudomonadati</taxon>
        <taxon>Pseudomonadota</taxon>
        <taxon>Alphaproteobacteria</taxon>
        <taxon>Hyphomicrobiales</taxon>
        <taxon>Rhizobiaceae</taxon>
        <taxon>Shinella</taxon>
    </lineage>
</organism>
<evidence type="ECO:0000256" key="1">
    <source>
        <dbReference type="SAM" id="SignalP"/>
    </source>
</evidence>
<protein>
    <submittedName>
        <fullName evidence="2">DUF922 domain-containing protein</fullName>
    </submittedName>
</protein>